<dbReference type="Pfam" id="PF04479">
    <property type="entry name" value="RTA1"/>
    <property type="match status" value="1"/>
</dbReference>
<evidence type="ECO:0000256" key="4">
    <source>
        <dbReference type="ARBA" id="ARBA00023136"/>
    </source>
</evidence>
<dbReference type="GO" id="GO:0000324">
    <property type="term" value="C:fungal-type vacuole"/>
    <property type="evidence" value="ECO:0007669"/>
    <property type="project" value="TreeGrafter"/>
</dbReference>
<dbReference type="STRING" id="154538.A0A1M2VAY4"/>
<protein>
    <submittedName>
        <fullName evidence="6">Uncharacterized protein</fullName>
    </submittedName>
</protein>
<evidence type="ECO:0000256" key="3">
    <source>
        <dbReference type="ARBA" id="ARBA00022989"/>
    </source>
</evidence>
<evidence type="ECO:0000256" key="2">
    <source>
        <dbReference type="ARBA" id="ARBA00022692"/>
    </source>
</evidence>
<feature type="transmembrane region" description="Helical" evidence="5">
    <location>
        <begin position="48"/>
        <end position="68"/>
    </location>
</feature>
<comment type="caution">
    <text evidence="6">The sequence shown here is derived from an EMBL/GenBank/DDBJ whole genome shotgun (WGS) entry which is preliminary data.</text>
</comment>
<dbReference type="Proteomes" id="UP000184267">
    <property type="component" value="Unassembled WGS sequence"/>
</dbReference>
<proteinExistence type="predicted"/>
<evidence type="ECO:0000313" key="6">
    <source>
        <dbReference type="EMBL" id="OJT04687.1"/>
    </source>
</evidence>
<dbReference type="InterPro" id="IPR007568">
    <property type="entry name" value="RTA1"/>
</dbReference>
<dbReference type="PANTHER" id="PTHR31465:SF9">
    <property type="entry name" value="SPHINGOID LONG-CHAIN BASE TRANSPORTER RSB1"/>
    <property type="match status" value="1"/>
</dbReference>
<sequence>MTTFSYFMAEYAWRRAADRPFRKPEMLSYTESATPPSHRVLTSHMKQLIIGICVSTVLIYIRSVYRVIEFADGFNGSIAHTQVLFNVFDGAMVTLAMYTLNAFHPGVLLKKTAADAAYALADRSGASFSQRTSPTVQTSFGGFRDSK</sequence>
<evidence type="ECO:0000256" key="1">
    <source>
        <dbReference type="ARBA" id="ARBA00004141"/>
    </source>
</evidence>
<gene>
    <name evidence="6" type="ORF">TRAPUB_4481</name>
</gene>
<comment type="subcellular location">
    <subcellularLocation>
        <location evidence="1">Membrane</location>
        <topology evidence="1">Multi-pass membrane protein</topology>
    </subcellularLocation>
</comment>
<keyword evidence="7" id="KW-1185">Reference proteome</keyword>
<dbReference type="EMBL" id="MNAD01001519">
    <property type="protein sequence ID" value="OJT04687.1"/>
    <property type="molecule type" value="Genomic_DNA"/>
</dbReference>
<name>A0A1M2VAY4_TRAPU</name>
<keyword evidence="4 5" id="KW-0472">Membrane</keyword>
<dbReference type="OMA" id="YAYRRGK"/>
<keyword evidence="2 5" id="KW-0812">Transmembrane</keyword>
<dbReference type="PANTHER" id="PTHR31465">
    <property type="entry name" value="PROTEIN RTA1-RELATED"/>
    <property type="match status" value="1"/>
</dbReference>
<organism evidence="6 7">
    <name type="scientific">Trametes pubescens</name>
    <name type="common">White-rot fungus</name>
    <dbReference type="NCBI Taxonomy" id="154538"/>
    <lineage>
        <taxon>Eukaryota</taxon>
        <taxon>Fungi</taxon>
        <taxon>Dikarya</taxon>
        <taxon>Basidiomycota</taxon>
        <taxon>Agaricomycotina</taxon>
        <taxon>Agaricomycetes</taxon>
        <taxon>Polyporales</taxon>
        <taxon>Polyporaceae</taxon>
        <taxon>Trametes</taxon>
    </lineage>
</organism>
<feature type="transmembrane region" description="Helical" evidence="5">
    <location>
        <begin position="83"/>
        <end position="103"/>
    </location>
</feature>
<keyword evidence="3 5" id="KW-1133">Transmembrane helix</keyword>
<dbReference type="OrthoDB" id="3358017at2759"/>
<dbReference type="GO" id="GO:0005886">
    <property type="term" value="C:plasma membrane"/>
    <property type="evidence" value="ECO:0007669"/>
    <property type="project" value="TreeGrafter"/>
</dbReference>
<reference evidence="6 7" key="1">
    <citation type="submission" date="2016-10" db="EMBL/GenBank/DDBJ databases">
        <title>Genome sequence of the basidiomycete white-rot fungus Trametes pubescens.</title>
        <authorList>
            <person name="Makela M.R."/>
            <person name="Granchi Z."/>
            <person name="Peng M."/>
            <person name="De Vries R.P."/>
            <person name="Grigoriev I."/>
            <person name="Riley R."/>
            <person name="Hilden K."/>
        </authorList>
    </citation>
    <scope>NUCLEOTIDE SEQUENCE [LARGE SCALE GENOMIC DNA]</scope>
    <source>
        <strain evidence="6 7">FBCC735</strain>
    </source>
</reference>
<evidence type="ECO:0000256" key="5">
    <source>
        <dbReference type="SAM" id="Phobius"/>
    </source>
</evidence>
<accession>A0A1M2VAY4</accession>
<evidence type="ECO:0000313" key="7">
    <source>
        <dbReference type="Proteomes" id="UP000184267"/>
    </source>
</evidence>
<dbReference type="AlphaFoldDB" id="A0A1M2VAY4"/>